<organism evidence="3 4">
    <name type="scientific">Marivirga sericea</name>
    <dbReference type="NCBI Taxonomy" id="1028"/>
    <lineage>
        <taxon>Bacteria</taxon>
        <taxon>Pseudomonadati</taxon>
        <taxon>Bacteroidota</taxon>
        <taxon>Cytophagia</taxon>
        <taxon>Cytophagales</taxon>
        <taxon>Marivirgaceae</taxon>
        <taxon>Marivirga</taxon>
    </lineage>
</organism>
<protein>
    <submittedName>
        <fullName evidence="3">HNH endonuclease</fullName>
    </submittedName>
</protein>
<evidence type="ECO:0000313" key="3">
    <source>
        <dbReference type="EMBL" id="SMG29231.1"/>
    </source>
</evidence>
<evidence type="ECO:0000313" key="4">
    <source>
        <dbReference type="Proteomes" id="UP000193804"/>
    </source>
</evidence>
<sequence>MDPKLEKWKEIEFNVDLPHAKYEVSNYGRIKSYSTRETGKIIKGSNVNGYQAIMVRFDKRITQSYYVHRLVAESFIPKDNDNQVYVTHLDYDKANNHLSNLKWVSERELADHNNKNPKVLKKRITGYKLTESDVRVIKKMLKNEKTRYSQIARQFGITHTQLNRIRKGHNWGHVTIDE</sequence>
<keyword evidence="4" id="KW-1185">Reference proteome</keyword>
<dbReference type="InterPro" id="IPR044925">
    <property type="entry name" value="His-Me_finger_sf"/>
</dbReference>
<dbReference type="InterPro" id="IPR003615">
    <property type="entry name" value="HNH_nuc"/>
</dbReference>
<keyword evidence="3" id="KW-0255">Endonuclease</keyword>
<dbReference type="Proteomes" id="UP000193804">
    <property type="component" value="Unassembled WGS sequence"/>
</dbReference>
<gene>
    <name evidence="3" type="ORF">SAMN05661096_01813</name>
</gene>
<keyword evidence="3" id="KW-0378">Hydrolase</keyword>
<evidence type="ECO:0000259" key="1">
    <source>
        <dbReference type="Pfam" id="PF07463"/>
    </source>
</evidence>
<dbReference type="Gene3D" id="3.90.75.20">
    <property type="match status" value="1"/>
</dbReference>
<feature type="domain" description="NUMOD4" evidence="1">
    <location>
        <begin position="6"/>
        <end position="56"/>
    </location>
</feature>
<dbReference type="InterPro" id="IPR010902">
    <property type="entry name" value="NUMOD4"/>
</dbReference>
<dbReference type="RefSeq" id="WP_085516729.1">
    <property type="nucleotide sequence ID" value="NZ_FXAW01000003.1"/>
</dbReference>
<accession>A0A1X7JLZ6</accession>
<evidence type="ECO:0000259" key="2">
    <source>
        <dbReference type="Pfam" id="PF13392"/>
    </source>
</evidence>
<dbReference type="Pfam" id="PF13392">
    <property type="entry name" value="HNH_3"/>
    <property type="match status" value="1"/>
</dbReference>
<dbReference type="GO" id="GO:0004519">
    <property type="term" value="F:endonuclease activity"/>
    <property type="evidence" value="ECO:0007669"/>
    <property type="project" value="UniProtKB-KW"/>
</dbReference>
<dbReference type="AlphaFoldDB" id="A0A1X7JLZ6"/>
<dbReference type="Pfam" id="PF07463">
    <property type="entry name" value="NUMOD4"/>
    <property type="match status" value="1"/>
</dbReference>
<keyword evidence="3" id="KW-0540">Nuclease</keyword>
<feature type="domain" description="HNH nuclease" evidence="2">
    <location>
        <begin position="65"/>
        <end position="109"/>
    </location>
</feature>
<reference evidence="4" key="1">
    <citation type="submission" date="2017-04" db="EMBL/GenBank/DDBJ databases">
        <authorList>
            <person name="Varghese N."/>
            <person name="Submissions S."/>
        </authorList>
    </citation>
    <scope>NUCLEOTIDE SEQUENCE [LARGE SCALE GENOMIC DNA]</scope>
    <source>
        <strain evidence="4">DSM 4125</strain>
    </source>
</reference>
<dbReference type="SUPFAM" id="SSF54060">
    <property type="entry name" value="His-Me finger endonucleases"/>
    <property type="match status" value="1"/>
</dbReference>
<name>A0A1X7JLZ6_9BACT</name>
<dbReference type="EMBL" id="FXAW01000003">
    <property type="protein sequence ID" value="SMG29231.1"/>
    <property type="molecule type" value="Genomic_DNA"/>
</dbReference>
<proteinExistence type="predicted"/>
<dbReference type="GO" id="GO:0016788">
    <property type="term" value="F:hydrolase activity, acting on ester bonds"/>
    <property type="evidence" value="ECO:0007669"/>
    <property type="project" value="InterPro"/>
</dbReference>
<dbReference type="STRING" id="1028.SAMN05661096_01813"/>
<dbReference type="OrthoDB" id="6631788at2"/>